<keyword evidence="3" id="KW-1185">Reference proteome</keyword>
<feature type="compositionally biased region" description="Low complexity" evidence="1">
    <location>
        <begin position="548"/>
        <end position="564"/>
    </location>
</feature>
<gene>
    <name evidence="2" type="ORF">DSCW_35620</name>
</gene>
<protein>
    <recommendedName>
        <fullName evidence="4">Large polyvalent protein associated domain-containing protein</fullName>
    </recommendedName>
</protein>
<proteinExistence type="predicted"/>
<reference evidence="2 3" key="1">
    <citation type="submission" date="2019-11" db="EMBL/GenBank/DDBJ databases">
        <title>Comparative genomics of hydrocarbon-degrading Desulfosarcina strains.</title>
        <authorList>
            <person name="Watanabe M."/>
            <person name="Kojima H."/>
            <person name="Fukui M."/>
        </authorList>
    </citation>
    <scope>NUCLEOTIDE SEQUENCE [LARGE SCALE GENOMIC DNA]</scope>
    <source>
        <strain evidence="2 3">PP31</strain>
    </source>
</reference>
<evidence type="ECO:0000313" key="2">
    <source>
        <dbReference type="EMBL" id="BBO76145.1"/>
    </source>
</evidence>
<evidence type="ECO:0008006" key="4">
    <source>
        <dbReference type="Google" id="ProtNLM"/>
    </source>
</evidence>
<name>A0A5K7Z610_9BACT</name>
<sequence>MAEYDTSRLGSDPQNGALYIPPEERRPDATADRIAGRFFQTVKSAPARAAAAHRNRIEAMDSGDMASRVRTVGDRMTWAQRTRAAMHGETAPDFIEEAGLVKVQARKTALIDEGYHPDAAEQMAMVEHVEERKQEMADDMRAVEREFAMPPEYRKSSGFLEDVAGGLGTSLVSLPAYAVHPLVGAAVTFDQIGGAKVQELESLGINDPESVLKSARLSAAVQTPLEAVSNLFIISRILKPTNKWTSALVGVAQSMIGEGATEFVQQYPDEFATMMALNPDLNSRELFNEFMDRIPETTASAAYAGLVGAFSGGITTGAGISSMTVIDRLTTPRQKTLNAVKLERLTRLTNKAETGELNQQEFNELKSMIGARGVDLSVEEAIADIRQRVDIKAPIQSENRDRIVASLGKAYDPHQAEAVQNVFDGTARAWARRNDKTPAQFYEEVLSGFEQGQASAFIPSKASVFFQGKGPQTLRGRIKKEGGINFLNFKGELKELPVAVKFLSKKSGVPIDLIERTLRDEGWLDEGENLLEVLRDPENLKRGKLGTEAQTEAQKQAQEAQQWEYDPEEPPPGDFQTMKAQDLPEGEKVTIIDGNGRDGWDVYEVVDKDPFGVTLQDGRTVELSPLDQVDVLLAGDIPVGNPDPNAPRGAVENLLDAAPNIIHAFEAADPSTPIHELGHVITAMLAREQGDDYSILAEFAGVDAERAGSGLQAWTEQEIEKTARAFEAYVMEGRAPTLKLREVFARMKAWLIDIYKSVVSLDVELNDEVREVFDRAVAVDFERQADPLLDVGEWLRVENLDDAAGFDLSTATIQDIEHEAVRRVVKKASAQRKREASRIRKELKQAAVDDVDAYHVRKTIDSIRVAKGFDHDIMYNLFDAETVEQFNRRLPGMVNRDGVDPVLFAAAHGYRNLETLLDDVINAPKRQRAIEKRYRDLVTEYEKGTERDNSEIMAEVLAEQVRMLNDAAGREPAMGTKAVVRQATGQVTDKELIELRKRFKRDEQIARRAFSAGKKEAAAKLKEAQKIRIERIRNVHRAKELREKTHRRIKRYWRMQTIPLEYREQIIHLSAEYYTIPQTLQVSPDRSLEEFLQLKSESEPYMVQSIMSAHAARPVQQRNPKTGYRMPMSTEELTDIADLIDMLAYMGKTEGALIEAGKKMDFNAAVSEMITAGYESHKMERQAPDGPVRRDEKTRLDKIKDIPAGIDAELRKIEFLLQELDGWEEMGPNWRYIFRGITRGEEKRLQMSEMVSKRLAEIFAGRARNWAKKRYTLSDGLQVTKQEAFMIALNSGNAGNLSALIGGNGYDSVQIDECIHQVLDQSERKMVNDLWNLADEMYPHLAEVHQQLTGARLPKVEGRYWPLIFDPKLSVKAGIFKSEKEARDLFTSPYGSAHVEAGHRKARKGGKMPVYLEINAISHHFSNVINDISYQVPIRNAQKIFMSPAYREMVNTVLGEQYFGQLIPWLQFVARPGMNIRWSQMERMAISLKRNATVVGLGANLVTSAKQFMSYTQTIDEVGEAQAASALAKFISNPRKWIQFANQHSSLMKNRRKSWDRELADMARLFDKDLLGRSEGIRDALFFTIGCIDQLATYPTWLAGYRKAIRDGREHAEAVEVADRTVRRTQPMGSPKDLANIQNGTVFKKLITMFYTFFSSFYNRFTETRRKHKLGKINAMQAFRSYMWIWVIPSAVPAMVGSLFWKKEIPEWSELVKESILYLAGGIPIVRDLADPVVSRLTGSRSFGYTLTPVEGAGTAVANLAADVGRMVDAERRVELEQLLKHGVTTAGYVSGVVPAVQINRGLDGLFDILEGKTENPARLIFRAPADVKKAPRF</sequence>
<evidence type="ECO:0000256" key="1">
    <source>
        <dbReference type="SAM" id="MobiDB-lite"/>
    </source>
</evidence>
<dbReference type="EMBL" id="AP021875">
    <property type="protein sequence ID" value="BBO76145.1"/>
    <property type="molecule type" value="Genomic_DNA"/>
</dbReference>
<dbReference type="OrthoDB" id="5461432at2"/>
<feature type="region of interest" description="Disordered" evidence="1">
    <location>
        <begin position="548"/>
        <end position="570"/>
    </location>
</feature>
<accession>A0A5K7Z610</accession>
<evidence type="ECO:0000313" key="3">
    <source>
        <dbReference type="Proteomes" id="UP000427769"/>
    </source>
</evidence>
<feature type="region of interest" description="Disordered" evidence="1">
    <location>
        <begin position="1"/>
        <end position="27"/>
    </location>
</feature>
<dbReference type="Proteomes" id="UP000427769">
    <property type="component" value="Chromosome"/>
</dbReference>
<dbReference type="RefSeq" id="WP_155305000.1">
    <property type="nucleotide sequence ID" value="NZ_AP021875.1"/>
</dbReference>
<organism evidence="2 3">
    <name type="scientific">Desulfosarcina widdelii</name>
    <dbReference type="NCBI Taxonomy" id="947919"/>
    <lineage>
        <taxon>Bacteria</taxon>
        <taxon>Pseudomonadati</taxon>
        <taxon>Thermodesulfobacteriota</taxon>
        <taxon>Desulfobacteria</taxon>
        <taxon>Desulfobacterales</taxon>
        <taxon>Desulfosarcinaceae</taxon>
        <taxon>Desulfosarcina</taxon>
    </lineage>
</organism>
<dbReference type="KEGG" id="dwd:DSCW_35620"/>